<comment type="caution">
    <text evidence="2">The sequence shown here is derived from an EMBL/GenBank/DDBJ whole genome shotgun (WGS) entry which is preliminary data.</text>
</comment>
<feature type="non-terminal residue" evidence="2">
    <location>
        <position position="1"/>
    </location>
</feature>
<keyword evidence="1" id="KW-0812">Transmembrane</keyword>
<sequence length="76" mass="8982">ACECFKQDKVVQYGNKRLIFEKWHVIHRRRNLLHFALWAVSIRLFGLDMLLFASTRSLVVQMCVPEVLNFIVCSSR</sequence>
<gene>
    <name evidence="2" type="ORF">HAX54_022107</name>
</gene>
<keyword evidence="3" id="KW-1185">Reference proteome</keyword>
<protein>
    <submittedName>
        <fullName evidence="2">Uncharacterized protein</fullName>
    </submittedName>
</protein>
<keyword evidence="1" id="KW-1133">Transmembrane helix</keyword>
<reference evidence="2 3" key="1">
    <citation type="journal article" date="2021" name="BMC Genomics">
        <title>Datura genome reveals duplications of psychoactive alkaloid biosynthetic genes and high mutation rate following tissue culture.</title>
        <authorList>
            <person name="Rajewski A."/>
            <person name="Carter-House D."/>
            <person name="Stajich J."/>
            <person name="Litt A."/>
        </authorList>
    </citation>
    <scope>NUCLEOTIDE SEQUENCE [LARGE SCALE GENOMIC DNA]</scope>
    <source>
        <strain evidence="2">AR-01</strain>
    </source>
</reference>
<organism evidence="2 3">
    <name type="scientific">Datura stramonium</name>
    <name type="common">Jimsonweed</name>
    <name type="synonym">Common thornapple</name>
    <dbReference type="NCBI Taxonomy" id="4076"/>
    <lineage>
        <taxon>Eukaryota</taxon>
        <taxon>Viridiplantae</taxon>
        <taxon>Streptophyta</taxon>
        <taxon>Embryophyta</taxon>
        <taxon>Tracheophyta</taxon>
        <taxon>Spermatophyta</taxon>
        <taxon>Magnoliopsida</taxon>
        <taxon>eudicotyledons</taxon>
        <taxon>Gunneridae</taxon>
        <taxon>Pentapetalae</taxon>
        <taxon>asterids</taxon>
        <taxon>lamiids</taxon>
        <taxon>Solanales</taxon>
        <taxon>Solanaceae</taxon>
        <taxon>Solanoideae</taxon>
        <taxon>Datureae</taxon>
        <taxon>Datura</taxon>
    </lineage>
</organism>
<evidence type="ECO:0000256" key="1">
    <source>
        <dbReference type="SAM" id="Phobius"/>
    </source>
</evidence>
<dbReference type="EMBL" id="JACEIK010002659">
    <property type="protein sequence ID" value="MCD9638255.1"/>
    <property type="molecule type" value="Genomic_DNA"/>
</dbReference>
<dbReference type="Proteomes" id="UP000823775">
    <property type="component" value="Unassembled WGS sequence"/>
</dbReference>
<keyword evidence="1" id="KW-0472">Membrane</keyword>
<proteinExistence type="predicted"/>
<accession>A0ABS8UTR7</accession>
<evidence type="ECO:0000313" key="2">
    <source>
        <dbReference type="EMBL" id="MCD9638255.1"/>
    </source>
</evidence>
<evidence type="ECO:0000313" key="3">
    <source>
        <dbReference type="Proteomes" id="UP000823775"/>
    </source>
</evidence>
<name>A0ABS8UTR7_DATST</name>
<feature type="transmembrane region" description="Helical" evidence="1">
    <location>
        <begin position="32"/>
        <end position="53"/>
    </location>
</feature>